<dbReference type="NCBIfam" id="NF009466">
    <property type="entry name" value="PRK12826.1-2"/>
    <property type="match status" value="1"/>
</dbReference>
<dbReference type="PATRIC" id="fig|1345697.3.peg.3385"/>
<dbReference type="InterPro" id="IPR002347">
    <property type="entry name" value="SDR_fam"/>
</dbReference>
<dbReference type="InterPro" id="IPR036291">
    <property type="entry name" value="NAD(P)-bd_dom_sf"/>
</dbReference>
<dbReference type="Gene3D" id="3.40.50.720">
    <property type="entry name" value="NAD(P)-binding Rossmann-like Domain"/>
    <property type="match status" value="1"/>
</dbReference>
<dbReference type="EMBL" id="CP006254">
    <property type="protein sequence ID" value="AGT33636.1"/>
    <property type="molecule type" value="Genomic_DNA"/>
</dbReference>
<dbReference type="GO" id="GO:0016491">
    <property type="term" value="F:oxidoreductase activity"/>
    <property type="evidence" value="ECO:0007669"/>
    <property type="project" value="UniProtKB-KW"/>
</dbReference>
<dbReference type="Proteomes" id="UP000015500">
    <property type="component" value="Chromosome"/>
</dbReference>
<dbReference type="NCBIfam" id="NF005559">
    <property type="entry name" value="PRK07231.1"/>
    <property type="match status" value="1"/>
</dbReference>
<accession>S6A425</accession>
<reference evidence="3 4" key="1">
    <citation type="journal article" date="2014" name="Genome Announc.">
        <title>Complete Genome Sequence of the Thermophilic Polychlorinated Biphenyl Degrader Geobacillus sp. Strain JF8 (NBRC 109937).</title>
        <authorList>
            <person name="Shintani M."/>
            <person name="Ohtsubo Y."/>
            <person name="Fukuda K."/>
            <person name="Hosoyama A."/>
            <person name="Ohji S."/>
            <person name="Yamazoe A."/>
            <person name="Fujita N."/>
            <person name="Nagata Y."/>
            <person name="Tsuda M."/>
            <person name="Hatta T."/>
            <person name="Kimbara K."/>
        </authorList>
    </citation>
    <scope>NUCLEOTIDE SEQUENCE [LARGE SCALE GENOMIC DNA]</scope>
    <source>
        <strain evidence="3 4">JF8</strain>
    </source>
</reference>
<evidence type="ECO:0000313" key="4">
    <source>
        <dbReference type="Proteomes" id="UP000015500"/>
    </source>
</evidence>
<dbReference type="FunFam" id="3.40.50.720:FF:000173">
    <property type="entry name" value="3-oxoacyl-[acyl-carrier protein] reductase"/>
    <property type="match status" value="1"/>
</dbReference>
<dbReference type="AlphaFoldDB" id="S6A425"/>
<evidence type="ECO:0000313" key="3">
    <source>
        <dbReference type="EMBL" id="AGT33636.1"/>
    </source>
</evidence>
<dbReference type="KEGG" id="gjf:M493_17135"/>
<protein>
    <recommendedName>
        <fullName evidence="5">SDR family oxidoreductase</fullName>
    </recommendedName>
</protein>
<dbReference type="PANTHER" id="PTHR42879">
    <property type="entry name" value="3-OXOACYL-(ACYL-CARRIER-PROTEIN) REDUCTASE"/>
    <property type="match status" value="1"/>
</dbReference>
<dbReference type="OrthoDB" id="9803333at2"/>
<dbReference type="InterPro" id="IPR050259">
    <property type="entry name" value="SDR"/>
</dbReference>
<dbReference type="RefSeq" id="WP_020961423.1">
    <property type="nucleotide sequence ID" value="NC_022080.4"/>
</dbReference>
<comment type="similarity">
    <text evidence="1">Belongs to the short-chain dehydrogenases/reductases (SDR) family.</text>
</comment>
<name>S6A425_GEOG3</name>
<dbReference type="PRINTS" id="PR00081">
    <property type="entry name" value="GDHRDH"/>
</dbReference>
<keyword evidence="2" id="KW-0560">Oxidoreductase</keyword>
<dbReference type="HOGENOM" id="CLU_010194_1_3_9"/>
<dbReference type="PROSITE" id="PS00061">
    <property type="entry name" value="ADH_SHORT"/>
    <property type="match status" value="1"/>
</dbReference>
<keyword evidence="4" id="KW-1185">Reference proteome</keyword>
<dbReference type="SUPFAM" id="SSF51735">
    <property type="entry name" value="NAD(P)-binding Rossmann-fold domains"/>
    <property type="match status" value="1"/>
</dbReference>
<gene>
    <name evidence="3" type="ORF">M493_17135</name>
</gene>
<dbReference type="InterPro" id="IPR020904">
    <property type="entry name" value="Sc_DH/Rdtase_CS"/>
</dbReference>
<evidence type="ECO:0008006" key="5">
    <source>
        <dbReference type="Google" id="ProtNLM"/>
    </source>
</evidence>
<dbReference type="PANTHER" id="PTHR42879:SF2">
    <property type="entry name" value="3-OXOACYL-[ACYL-CARRIER-PROTEIN] REDUCTASE FABG"/>
    <property type="match status" value="1"/>
</dbReference>
<proteinExistence type="inferred from homology"/>
<organism evidence="3 4">
    <name type="scientific">Geobacillus genomosp. 3</name>
    <dbReference type="NCBI Taxonomy" id="1921421"/>
    <lineage>
        <taxon>Bacteria</taxon>
        <taxon>Bacillati</taxon>
        <taxon>Bacillota</taxon>
        <taxon>Bacilli</taxon>
        <taxon>Bacillales</taxon>
        <taxon>Anoxybacillaceae</taxon>
        <taxon>Geobacillus</taxon>
    </lineage>
</organism>
<dbReference type="Pfam" id="PF13561">
    <property type="entry name" value="adh_short_C2"/>
    <property type="match status" value="1"/>
</dbReference>
<dbReference type="GO" id="GO:0032787">
    <property type="term" value="P:monocarboxylic acid metabolic process"/>
    <property type="evidence" value="ECO:0007669"/>
    <property type="project" value="UniProtKB-ARBA"/>
</dbReference>
<sequence length="252" mass="26910">MNFQDRVAFITGAGSKRGIGRETAKQLAYRGATVILADIDFEGVKEAAEEINAQNGKASPVQLDVTNRAQVSSVVQEIVGKFGKIDILVNNAGITRPTRVLEIPEEEWDLIFRVNVKSIYYLTQEVLPHMKRQHYGRIVNLGSVSGKRGGGVFGGSHYSAAKAAVAGFTKAVAREMAPFGITCNAVAPGLIGTDITGGMLTEEVKKEIIKGVPVGRIGTVTDVAYTIAFLASEQAGYITGEEIDINGGMHID</sequence>
<evidence type="ECO:0000256" key="2">
    <source>
        <dbReference type="ARBA" id="ARBA00023002"/>
    </source>
</evidence>
<dbReference type="STRING" id="1921421.M493_17135"/>
<dbReference type="PRINTS" id="PR00080">
    <property type="entry name" value="SDRFAMILY"/>
</dbReference>
<evidence type="ECO:0000256" key="1">
    <source>
        <dbReference type="ARBA" id="ARBA00006484"/>
    </source>
</evidence>